<accession>A0A8J7QBU9</accession>
<organism evidence="1 2">
    <name type="scientific">Acanthopleuribacter pedis</name>
    <dbReference type="NCBI Taxonomy" id="442870"/>
    <lineage>
        <taxon>Bacteria</taxon>
        <taxon>Pseudomonadati</taxon>
        <taxon>Acidobacteriota</taxon>
        <taxon>Holophagae</taxon>
        <taxon>Acanthopleuribacterales</taxon>
        <taxon>Acanthopleuribacteraceae</taxon>
        <taxon>Acanthopleuribacter</taxon>
    </lineage>
</organism>
<proteinExistence type="predicted"/>
<dbReference type="RefSeq" id="WP_207863339.1">
    <property type="nucleotide sequence ID" value="NZ_JAFREP010000055.1"/>
</dbReference>
<gene>
    <name evidence="1" type="ORF">J3U88_32630</name>
</gene>
<dbReference type="AlphaFoldDB" id="A0A8J7QBU9"/>
<name>A0A8J7QBU9_9BACT</name>
<evidence type="ECO:0000313" key="1">
    <source>
        <dbReference type="EMBL" id="MBO1323257.1"/>
    </source>
</evidence>
<dbReference type="Proteomes" id="UP000664417">
    <property type="component" value="Unassembled WGS sequence"/>
</dbReference>
<protein>
    <submittedName>
        <fullName evidence="1">Uncharacterized protein</fullName>
    </submittedName>
</protein>
<sequence>MICIKIKNGKDVAVNNTRWFSNFLSRIGPRAIIEAEVEKQVMLRLEAELKRNGVEAVLWRAEDGDEPLGR</sequence>
<evidence type="ECO:0000313" key="2">
    <source>
        <dbReference type="Proteomes" id="UP000664417"/>
    </source>
</evidence>
<comment type="caution">
    <text evidence="1">The sequence shown here is derived from an EMBL/GenBank/DDBJ whole genome shotgun (WGS) entry which is preliminary data.</text>
</comment>
<dbReference type="EMBL" id="JAFREP010000055">
    <property type="protein sequence ID" value="MBO1323257.1"/>
    <property type="molecule type" value="Genomic_DNA"/>
</dbReference>
<reference evidence="1" key="1">
    <citation type="submission" date="2021-03" db="EMBL/GenBank/DDBJ databases">
        <authorList>
            <person name="Wang G."/>
        </authorList>
    </citation>
    <scope>NUCLEOTIDE SEQUENCE</scope>
    <source>
        <strain evidence="1">KCTC 12899</strain>
    </source>
</reference>
<keyword evidence="2" id="KW-1185">Reference proteome</keyword>